<proteinExistence type="predicted"/>
<dbReference type="Proteomes" id="UP001433508">
    <property type="component" value="Unassembled WGS sequence"/>
</dbReference>
<keyword evidence="2" id="KW-1185">Reference proteome</keyword>
<reference evidence="2" key="1">
    <citation type="journal article" date="2024" name="Front. Bioeng. Biotechnol.">
        <title>Genome-scale model development and genomic sequencing of the oleaginous clade Lipomyces.</title>
        <authorList>
            <person name="Czajka J.J."/>
            <person name="Han Y."/>
            <person name="Kim J."/>
            <person name="Mondo S.J."/>
            <person name="Hofstad B.A."/>
            <person name="Robles A."/>
            <person name="Haridas S."/>
            <person name="Riley R."/>
            <person name="LaButti K."/>
            <person name="Pangilinan J."/>
            <person name="Andreopoulos W."/>
            <person name="Lipzen A."/>
            <person name="Yan J."/>
            <person name="Wang M."/>
            <person name="Ng V."/>
            <person name="Grigoriev I.V."/>
            <person name="Spatafora J.W."/>
            <person name="Magnuson J.K."/>
            <person name="Baker S.E."/>
            <person name="Pomraning K.R."/>
        </authorList>
    </citation>
    <scope>NUCLEOTIDE SEQUENCE [LARGE SCALE GENOMIC DNA]</scope>
    <source>
        <strain evidence="2">CBS 7786</strain>
    </source>
</reference>
<organism evidence="1 2">
    <name type="scientific">Lipomyces kononenkoae</name>
    <name type="common">Yeast</name>
    <dbReference type="NCBI Taxonomy" id="34357"/>
    <lineage>
        <taxon>Eukaryota</taxon>
        <taxon>Fungi</taxon>
        <taxon>Dikarya</taxon>
        <taxon>Ascomycota</taxon>
        <taxon>Saccharomycotina</taxon>
        <taxon>Lipomycetes</taxon>
        <taxon>Lipomycetales</taxon>
        <taxon>Lipomycetaceae</taxon>
        <taxon>Lipomyces</taxon>
    </lineage>
</organism>
<gene>
    <name evidence="1" type="ORF">V1525DRAFT_399870</name>
</gene>
<accession>A0ACC3T4V2</accession>
<dbReference type="EMBL" id="MU971351">
    <property type="protein sequence ID" value="KAK9238922.1"/>
    <property type="molecule type" value="Genomic_DNA"/>
</dbReference>
<protein>
    <submittedName>
        <fullName evidence="1">Alpha-acetolactate decarboxylase</fullName>
    </submittedName>
</protein>
<evidence type="ECO:0000313" key="2">
    <source>
        <dbReference type="Proteomes" id="UP001433508"/>
    </source>
</evidence>
<evidence type="ECO:0000313" key="1">
    <source>
        <dbReference type="EMBL" id="KAK9238922.1"/>
    </source>
</evidence>
<name>A0ACC3T4V2_LIPKO</name>
<sequence length="235" mass="25468">MGSVNKLYQFSILNALMDGVADEGISISTLLESGDLGLGTVKHLDGELVVVDGIAYQMREDGSTVVPEPETVVPFGMVTRFQPTHVADLVLSSKDALDSHIAEHLPGTKNLFVAIRIEGQFEHITVRTVGKQAYSGEGLIDVAKRQVVKPLSNTSGSLVGFWSPAFSHGLSVAGHHLHYIDNEKRHGGHMLDFKTGNVRISMAPISRVEMELPQNNRFNSASLRADAGEIRKVEG</sequence>
<comment type="caution">
    <text evidence="1">The sequence shown here is derived from an EMBL/GenBank/DDBJ whole genome shotgun (WGS) entry which is preliminary data.</text>
</comment>